<proteinExistence type="predicted"/>
<dbReference type="AlphaFoldDB" id="A0A833M0P8"/>
<gene>
    <name evidence="1" type="ORF">F9K24_14630</name>
</gene>
<evidence type="ECO:0000313" key="1">
    <source>
        <dbReference type="EMBL" id="KAB2931184.1"/>
    </source>
</evidence>
<sequence>MKRDRTENRADFEKEGKTMNGKGIAEAYREFQQDRNQETEEFLTHEIYRSVMAWLQNGHPEERFLNELMEISASYEEPSFRGGNLLELSLWELMEVVHAFNGIPEDREHIQYFLTQARLPLLARIDEDTYRVLSQLEFHEVDFFIYETIGGEFPHDSAQTFLKNGENPDIWLSIRYLDDLEDDSVVIEIIESMIDHLRIVPEKYMILAYLIYRFPERIEAMIRGEDDGLRLSDDTPIELAQSIYDTSRDFVATGILTLDYREKMIPGRQAETMFALLSLFEITQCELNPAWMDVMEQSMANLWTYRLQGMRRIQRHQPLPEFVASILSVLTPEEEERLLVYSRVLTLFFENLHRYTRNTFEELLDVLSHRQDLFFDELELQLSLENEGDSMPLRSRRLALCARSLGKQIVERDGRYYLVEGQNL</sequence>
<dbReference type="EMBL" id="WBUI01000015">
    <property type="protein sequence ID" value="KAB2931184.1"/>
    <property type="molecule type" value="Genomic_DNA"/>
</dbReference>
<organism evidence="1 2">
    <name type="scientific">Leptonema illini</name>
    <dbReference type="NCBI Taxonomy" id="183"/>
    <lineage>
        <taxon>Bacteria</taxon>
        <taxon>Pseudomonadati</taxon>
        <taxon>Spirochaetota</taxon>
        <taxon>Spirochaetia</taxon>
        <taxon>Leptospirales</taxon>
        <taxon>Leptospiraceae</taxon>
        <taxon>Leptonema</taxon>
    </lineage>
</organism>
<evidence type="ECO:0000313" key="2">
    <source>
        <dbReference type="Proteomes" id="UP000460298"/>
    </source>
</evidence>
<protein>
    <submittedName>
        <fullName evidence="1">Uncharacterized protein</fullName>
    </submittedName>
</protein>
<reference evidence="1 2" key="1">
    <citation type="submission" date="2019-10" db="EMBL/GenBank/DDBJ databases">
        <title>Extracellular Electron Transfer in a Candidatus Methanoperedens spp. Enrichment Culture.</title>
        <authorList>
            <person name="Berger S."/>
            <person name="Rangel Shaw D."/>
            <person name="Berben T."/>
            <person name="In 'T Zandt M."/>
            <person name="Frank J."/>
            <person name="Reimann J."/>
            <person name="Jetten M.S.M."/>
            <person name="Welte C.U."/>
        </authorList>
    </citation>
    <scope>NUCLEOTIDE SEQUENCE [LARGE SCALE GENOMIC DNA]</scope>
    <source>
        <strain evidence="1">SB12</strain>
    </source>
</reference>
<name>A0A833M0P8_9LEPT</name>
<comment type="caution">
    <text evidence="1">The sequence shown here is derived from an EMBL/GenBank/DDBJ whole genome shotgun (WGS) entry which is preliminary data.</text>
</comment>
<accession>A0A833M0P8</accession>
<dbReference type="Proteomes" id="UP000460298">
    <property type="component" value="Unassembled WGS sequence"/>
</dbReference>